<gene>
    <name evidence="1" type="ORF">C9374_005642</name>
</gene>
<evidence type="ECO:0000313" key="1">
    <source>
        <dbReference type="EMBL" id="KAG2382440.1"/>
    </source>
</evidence>
<sequence length="1355" mass="154302">MKIPLVVAPTELIIQPPCDKSDNTIEGLLDESGDYGCSTTYVNKPCIELKFDRVYHFSHLECFENKRYNDGQQRVRGTDVYWRANETDPWTYIYFFKEGYGLLKVDLNVSARYWKFDCFGMKEIAFGKLRMYAFDAPAVNIHTKTGMIIQEETIASSAFGVVPPHVVTLPPSQVVASSTTSTFVEPSQPQHPQPVTVSQGLWEPKYTGPEVNLVPVQSIDSQGDARRENTLEGLLDDTGDHGFVTSPNHNSIILNYDQVYLFTYLEYMTLNTSSNNDYYLRDVNIEYRLRDSDAWTWVKTIGKKNINLCPLTNKVVFDKPIKATQWRLVTKQQCIEIGMLRIFGYTPYVPIQTKTGIVPSLQQVAEQAMLKFPGCDQINLIKPVALYTLDHKKVDDSTIDEILRDGGGDGFVTDHSPLPQCEICFDGIYKFALFTWREFPKIKKHGTSNGRKDSPTLEGVKIEYKLKNNDPWQTSNIKVTKLETNVENVFMVSLEGIEARCFRFTKTTPSGLKTSRIGFGMLRCYAYAPLLKFNIKDIEHSEKIIHIVRQDHSGIPKIVPTSDEEPYYDETSCSDVNVIAPVRITSSALGSQTDNTIEGLIDDTGSKGYSTTHQVHSYIILEFEAVFLFKYLEFLEHPQLSNTDTIRSDLTLYYKVKESDSWSRCTKFDDLLCGHPKLNVMKFSKPGIQARYWKIERICGNIAFGMLQFFGVAPFIPYSTTKGLLLSRDEQEALHLTPYKGSEINVIVPCSISSSNENHNDKLASVDDTKLAENTLEGLLDDSAEYGVCCSGSTLIVNFEKIHFFKYLEYYTHCLYDGESQENHFNNVKVFYKIRPNEPWIPFHKEIETSKRYPYLNHFEIDNSPAGFKARFWKFEASSYFLLLGTLRMYGYASYEPIPTRTGTVLTRDSEEKNKLNARLQLLEKQKSTKHCKTCLDDLDEEIASVMECTTCVIGLCERDAKVHKRKNPTHEVIERVVVMPLDEPSTSLPVVSSSSELSLEKPTSTKDFPGLINYYSKKISKQFPPITTGTGPLKQLNNDPSLMVSYSDEGDSCVKINGPSMHNFKERCASFAVERGANTVNFEVLHVTFTNCSSIPISITALQMEYSDHDNDWKPMNHTQAAYWEAATVAFNYGRELVFEKSDYHGKYVFCNNFMLGAGATSCEYKIVTSFPLIEDGCQSERAKKMIPFSMPYPLTVRLTITDSMMRKKSLKLVYTAPTFLHQTHEQFKTLMGLRDEDFFVECSDNANLEQAFVGIKLNDDGISLFKTGAQTAVQKFTLLELKFRYEKERQNSVLLFKSPGTFCNAEFYLLCDPEFYHKGYAIMVKAASKTNTVERVFPIYEIIKSMNAQRLKK</sequence>
<keyword evidence="2" id="KW-1185">Reference proteome</keyword>
<evidence type="ECO:0000313" key="2">
    <source>
        <dbReference type="Proteomes" id="UP000816034"/>
    </source>
</evidence>
<organism evidence="1 2">
    <name type="scientific">Naegleria lovaniensis</name>
    <name type="common">Amoeba</name>
    <dbReference type="NCBI Taxonomy" id="51637"/>
    <lineage>
        <taxon>Eukaryota</taxon>
        <taxon>Discoba</taxon>
        <taxon>Heterolobosea</taxon>
        <taxon>Tetramitia</taxon>
        <taxon>Eutetramitia</taxon>
        <taxon>Vahlkampfiidae</taxon>
        <taxon>Naegleria</taxon>
    </lineage>
</organism>
<dbReference type="GeneID" id="68098097"/>
<reference evidence="1 2" key="1">
    <citation type="journal article" date="2018" name="BMC Genomics">
        <title>The genome of Naegleria lovaniensis, the basis for a comparative approach to unravel pathogenicity factors of the human pathogenic amoeba N. fowleri.</title>
        <authorList>
            <person name="Liechti N."/>
            <person name="Schurch N."/>
            <person name="Bruggmann R."/>
            <person name="Wittwer M."/>
        </authorList>
    </citation>
    <scope>NUCLEOTIDE SEQUENCE [LARGE SCALE GENOMIC DNA]</scope>
    <source>
        <strain evidence="1 2">ATCC 30569</strain>
    </source>
</reference>
<dbReference type="Proteomes" id="UP000816034">
    <property type="component" value="Unassembled WGS sequence"/>
</dbReference>
<name>A0AA88GQW7_NAELO</name>
<proteinExistence type="predicted"/>
<dbReference type="RefSeq" id="XP_044548119.1">
    <property type="nucleotide sequence ID" value="XM_044695415.1"/>
</dbReference>
<dbReference type="EMBL" id="PYSW02000024">
    <property type="protein sequence ID" value="KAG2382440.1"/>
    <property type="molecule type" value="Genomic_DNA"/>
</dbReference>
<comment type="caution">
    <text evidence="1">The sequence shown here is derived from an EMBL/GenBank/DDBJ whole genome shotgun (WGS) entry which is preliminary data.</text>
</comment>
<accession>A0AA88GQW7</accession>
<protein>
    <submittedName>
        <fullName evidence="1">Uncharacterized protein</fullName>
    </submittedName>
</protein>